<name>A0A0F4YS26_RASE3</name>
<sequence length="681" mass="76353">MGSWSYQEATASSPRLKTIDWGSNGRIISTDRAGTILYLGFYHPQHGIAVISPYEQFDGARFYDPTYVRAYRKRMLQWMQDGKPGFGVHIHGKPVDAAVTARDRRQIQLDYELDSGIHVRRVLSVETTGEVRQTTALSTASSQAVSVPVTLNLGMSFNRASYGQLTEGGPIPIPKSENVFKAARDGSSFSLHNPNLGASVEGRVWCSSPEGIAFDLDVTEKTFYDEPVKAESTAVVEIAPGSGLTFTVSFLPQIGNSLSQQFRQDIRSNSRQPCKWRFQDAAASKIVLGNLEYVLGNCMIPISDKSTCVITDHVALPLGWNRDNYWQIRFLLEVYKNLNKIADATTAKEYSEEILRNVKGHLHWVFRDAQRPHRFWHRSYVANGVPKDRPIFQLDQQCYPLLELCDYFEFVPETKEFVSEIVREGTVADIVDLLESRQDSESGLFPTDETPGDDPVEFPFHFSSHVLLWYTFTRLARLIEALGDSINIDASKLHPSRLRNLAQNIFSATMKHFVSVNPKTNERMFAYLTSGAGRHVFYHDANDIPTLFAPEWGFVNTPEDIAIWTRAMEFGLSSANEGGFYGDGPYGGLGSVHTRGPWPLGYFQELVFAEMRGDLQAREQAWRKIQGAMFPDGLFSEAVDGHTGECTSKAWFSWPGSMIASALLQDRCGQVRPGDMLTSVI</sequence>
<dbReference type="EMBL" id="LASV01000221">
    <property type="protein sequence ID" value="KKA20895.1"/>
    <property type="molecule type" value="Genomic_DNA"/>
</dbReference>
<dbReference type="Gene3D" id="1.50.10.10">
    <property type="match status" value="1"/>
</dbReference>
<evidence type="ECO:0008006" key="3">
    <source>
        <dbReference type="Google" id="ProtNLM"/>
    </source>
</evidence>
<dbReference type="InterPro" id="IPR008928">
    <property type="entry name" value="6-hairpin_glycosidase_sf"/>
</dbReference>
<reference evidence="1 2" key="1">
    <citation type="submission" date="2015-04" db="EMBL/GenBank/DDBJ databases">
        <authorList>
            <person name="Heijne W.H."/>
            <person name="Fedorova N.D."/>
            <person name="Nierman W.C."/>
            <person name="Vollebregt A.W."/>
            <person name="Zhao Z."/>
            <person name="Wu L."/>
            <person name="Kumar M."/>
            <person name="Stam H."/>
            <person name="van den Berg M.A."/>
            <person name="Pel H.J."/>
        </authorList>
    </citation>
    <scope>NUCLEOTIDE SEQUENCE [LARGE SCALE GENOMIC DNA]</scope>
    <source>
        <strain evidence="1 2">CBS 393.64</strain>
    </source>
</reference>
<dbReference type="GO" id="GO:0005975">
    <property type="term" value="P:carbohydrate metabolic process"/>
    <property type="evidence" value="ECO:0007669"/>
    <property type="project" value="InterPro"/>
</dbReference>
<dbReference type="SUPFAM" id="SSF48208">
    <property type="entry name" value="Six-hairpin glycosidases"/>
    <property type="match status" value="1"/>
</dbReference>
<organism evidence="1 2">
    <name type="scientific">Rasamsonia emersonii (strain ATCC 16479 / CBS 393.64 / IMI 116815)</name>
    <dbReference type="NCBI Taxonomy" id="1408163"/>
    <lineage>
        <taxon>Eukaryota</taxon>
        <taxon>Fungi</taxon>
        <taxon>Dikarya</taxon>
        <taxon>Ascomycota</taxon>
        <taxon>Pezizomycotina</taxon>
        <taxon>Eurotiomycetes</taxon>
        <taxon>Eurotiomycetidae</taxon>
        <taxon>Eurotiales</taxon>
        <taxon>Trichocomaceae</taxon>
        <taxon>Rasamsonia</taxon>
    </lineage>
</organism>
<dbReference type="PANTHER" id="PTHR31047:SF0">
    <property type="entry name" value="MEIOTICALLY UP-REGULATED GENE 157 PROTEIN"/>
    <property type="match status" value="1"/>
</dbReference>
<dbReference type="InterPro" id="IPR012341">
    <property type="entry name" value="6hp_glycosidase-like_sf"/>
</dbReference>
<dbReference type="AlphaFoldDB" id="A0A0F4YS26"/>
<keyword evidence="2" id="KW-1185">Reference proteome</keyword>
<proteinExistence type="predicted"/>
<dbReference type="Proteomes" id="UP000053958">
    <property type="component" value="Unassembled WGS sequence"/>
</dbReference>
<dbReference type="RefSeq" id="XP_013327507.1">
    <property type="nucleotide sequence ID" value="XM_013472053.1"/>
</dbReference>
<dbReference type="GeneID" id="25317429"/>
<comment type="caution">
    <text evidence="1">The sequence shown here is derived from an EMBL/GenBank/DDBJ whole genome shotgun (WGS) entry which is preliminary data.</text>
</comment>
<dbReference type="SMART" id="SM01149">
    <property type="entry name" value="DUF1237"/>
    <property type="match status" value="1"/>
</dbReference>
<dbReference type="GO" id="GO:0003824">
    <property type="term" value="F:catalytic activity"/>
    <property type="evidence" value="ECO:0007669"/>
    <property type="project" value="UniProtKB-ARBA"/>
</dbReference>
<protein>
    <recommendedName>
        <fullName evidence="3">Six-hairpin glycosidase-like protein</fullName>
    </recommendedName>
</protein>
<dbReference type="OrthoDB" id="2580243at2759"/>
<gene>
    <name evidence="1" type="ORF">T310_5084</name>
</gene>
<dbReference type="PANTHER" id="PTHR31047">
    <property type="entry name" value="MEIOTICALLY UP-REGULATED GENE 157 PROTEIN"/>
    <property type="match status" value="1"/>
</dbReference>
<evidence type="ECO:0000313" key="1">
    <source>
        <dbReference type="EMBL" id="KKA20895.1"/>
    </source>
</evidence>
<evidence type="ECO:0000313" key="2">
    <source>
        <dbReference type="Proteomes" id="UP000053958"/>
    </source>
</evidence>
<dbReference type="Pfam" id="PF06824">
    <property type="entry name" value="Glyco_hydro_125"/>
    <property type="match status" value="1"/>
</dbReference>
<accession>A0A0F4YS26</accession>
<dbReference type="InterPro" id="IPR008313">
    <property type="entry name" value="GH125"/>
</dbReference>